<dbReference type="Gene3D" id="2.60.40.1890">
    <property type="entry name" value="PCu(A)C copper chaperone"/>
    <property type="match status" value="1"/>
</dbReference>
<dbReference type="InterPro" id="IPR058248">
    <property type="entry name" value="Lxx211020-like"/>
</dbReference>
<evidence type="ECO:0000313" key="2">
    <source>
        <dbReference type="EMBL" id="CUK26477.1"/>
    </source>
</evidence>
<dbReference type="Pfam" id="PF04314">
    <property type="entry name" value="PCuAC"/>
    <property type="match status" value="1"/>
</dbReference>
<evidence type="ECO:0008006" key="4">
    <source>
        <dbReference type="Google" id="ProtNLM"/>
    </source>
</evidence>
<dbReference type="STRING" id="1715691.TA5113_01114"/>
<reference evidence="3" key="1">
    <citation type="submission" date="2015-09" db="EMBL/GenBank/DDBJ databases">
        <authorList>
            <person name="Rodrigo-Torres Lidia"/>
            <person name="Arahal R.David."/>
        </authorList>
    </citation>
    <scope>NUCLEOTIDE SEQUENCE [LARGE SCALE GENOMIC DNA]</scope>
    <source>
        <strain evidence="3">CECT 5114</strain>
    </source>
</reference>
<sequence>MSFKSLTLAAVAAIALTSPAFAESKIMIKDAYARVSSKMAKSGAAFLEIHNLGDSADRLIAVRTDVAARNELHTHKEMGDGIMKMMEVEEGFEIPAGGSHMLERGGDHLMLMGLTTSLAHGDEVEAILVFEQAGEIAVTIPVDLERKAEHGHVDHGHEGHGDKHKHH</sequence>
<dbReference type="SUPFAM" id="SSF110087">
    <property type="entry name" value="DR1885-like metal-binding protein"/>
    <property type="match status" value="1"/>
</dbReference>
<evidence type="ECO:0000256" key="1">
    <source>
        <dbReference type="SAM" id="SignalP"/>
    </source>
</evidence>
<gene>
    <name evidence="2" type="ORF">TA5114_02287</name>
</gene>
<dbReference type="EMBL" id="CYUE01000020">
    <property type="protein sequence ID" value="CUK26477.1"/>
    <property type="molecule type" value="Genomic_DNA"/>
</dbReference>
<keyword evidence="1" id="KW-0732">Signal</keyword>
<name>A0A0P1ISG7_9RHOB</name>
<organism evidence="2 3">
    <name type="scientific">Cognatishimia activa</name>
    <dbReference type="NCBI Taxonomy" id="1715691"/>
    <lineage>
        <taxon>Bacteria</taxon>
        <taxon>Pseudomonadati</taxon>
        <taxon>Pseudomonadota</taxon>
        <taxon>Alphaproteobacteria</taxon>
        <taxon>Rhodobacterales</taxon>
        <taxon>Paracoccaceae</taxon>
        <taxon>Cognatishimia</taxon>
    </lineage>
</organism>
<dbReference type="InterPro" id="IPR036182">
    <property type="entry name" value="PCuAC_sf"/>
</dbReference>
<dbReference type="Proteomes" id="UP000051184">
    <property type="component" value="Unassembled WGS sequence"/>
</dbReference>
<dbReference type="PANTHER" id="PTHR36302">
    <property type="entry name" value="BLR7088 PROTEIN"/>
    <property type="match status" value="1"/>
</dbReference>
<keyword evidence="3" id="KW-1185">Reference proteome</keyword>
<evidence type="ECO:0000313" key="3">
    <source>
        <dbReference type="Proteomes" id="UP000051184"/>
    </source>
</evidence>
<proteinExistence type="predicted"/>
<feature type="signal peptide" evidence="1">
    <location>
        <begin position="1"/>
        <end position="22"/>
    </location>
</feature>
<feature type="chain" id="PRO_5006065563" description="Copper chaperone PCu(A)C" evidence="1">
    <location>
        <begin position="23"/>
        <end position="167"/>
    </location>
</feature>
<dbReference type="InterPro" id="IPR007410">
    <property type="entry name" value="LpqE-like"/>
</dbReference>
<dbReference type="PANTHER" id="PTHR36302:SF1">
    <property type="entry name" value="COPPER CHAPERONE PCU(A)C"/>
    <property type="match status" value="1"/>
</dbReference>
<dbReference type="AlphaFoldDB" id="A0A0P1ISG7"/>
<accession>A0A0P1ISG7</accession>
<protein>
    <recommendedName>
        <fullName evidence="4">Copper chaperone PCu(A)C</fullName>
    </recommendedName>
</protein>
<dbReference type="RefSeq" id="WP_058315361.1">
    <property type="nucleotide sequence ID" value="NZ_CYTO01000009.1"/>
</dbReference>
<dbReference type="OrthoDB" id="9796962at2"/>